<sequence>MEKHNRHSLLAKVLTPAVAGLTLLSLAACGTSSTPSAAGDAASGSEGKTSIKVVVAPIQFETAYVAKEKGFFDEAGLTVEIVPGADPSANLAQTVSGQADITTASWGVMTTATAKGMPVKVISGNGVVDPTVDNSGILIPKNSSINNVADLKGKNVAVVGVNTGGDIPMLQAAAAAGIDPKSITEIAVPYAGMQAALEQGTVDAAFAADTYYHQLVDAGFKSIASPVREFQGNMPVTVWAATDTWLKSNPGTAKKFNDAMTKAATFYTDPANVQAVVDITARIKQVDASKVNPKSYVPVNTSINLATGQAGIDAMKELGFVTKPLTAEAMLWADAPRFTK</sequence>
<accession>A0ABU1UFZ7</accession>
<evidence type="ECO:0000256" key="3">
    <source>
        <dbReference type="ARBA" id="ARBA00022729"/>
    </source>
</evidence>
<evidence type="ECO:0000256" key="4">
    <source>
        <dbReference type="SAM" id="SignalP"/>
    </source>
</evidence>
<dbReference type="EMBL" id="JAVDVQ010000018">
    <property type="protein sequence ID" value="MDR7084107.1"/>
    <property type="molecule type" value="Genomic_DNA"/>
</dbReference>
<dbReference type="InterPro" id="IPR015168">
    <property type="entry name" value="SsuA/THI5"/>
</dbReference>
<dbReference type="PROSITE" id="PS51257">
    <property type="entry name" value="PROKAR_LIPOPROTEIN"/>
    <property type="match status" value="1"/>
</dbReference>
<dbReference type="Pfam" id="PF09084">
    <property type="entry name" value="NMT1"/>
    <property type="match status" value="1"/>
</dbReference>
<protein>
    <submittedName>
        <fullName evidence="6">ABC-type nitrate/sulfonate/bicarbonate transport system substrate-binding protein</fullName>
    </submittedName>
</protein>
<evidence type="ECO:0000259" key="5">
    <source>
        <dbReference type="Pfam" id="PF09084"/>
    </source>
</evidence>
<proteinExistence type="inferred from homology"/>
<comment type="caution">
    <text evidence="6">The sequence shown here is derived from an EMBL/GenBank/DDBJ whole genome shotgun (WGS) entry which is preliminary data.</text>
</comment>
<keyword evidence="7" id="KW-1185">Reference proteome</keyword>
<dbReference type="SUPFAM" id="SSF53850">
    <property type="entry name" value="Periplasmic binding protein-like II"/>
    <property type="match status" value="1"/>
</dbReference>
<dbReference type="Proteomes" id="UP001252243">
    <property type="component" value="Unassembled WGS sequence"/>
</dbReference>
<dbReference type="Gene3D" id="3.40.190.10">
    <property type="entry name" value="Periplasmic binding protein-like II"/>
    <property type="match status" value="2"/>
</dbReference>
<organism evidence="6 7">
    <name type="scientific">Arthrobacter ginsengisoli</name>
    <dbReference type="NCBI Taxonomy" id="1356565"/>
    <lineage>
        <taxon>Bacteria</taxon>
        <taxon>Bacillati</taxon>
        <taxon>Actinomycetota</taxon>
        <taxon>Actinomycetes</taxon>
        <taxon>Micrococcales</taxon>
        <taxon>Micrococcaceae</taxon>
        <taxon>Arthrobacter</taxon>
    </lineage>
</organism>
<comment type="subcellular location">
    <subcellularLocation>
        <location evidence="1">Periplasm</location>
    </subcellularLocation>
</comment>
<gene>
    <name evidence="6" type="ORF">J2X01_003415</name>
</gene>
<feature type="signal peptide" evidence="4">
    <location>
        <begin position="1"/>
        <end position="27"/>
    </location>
</feature>
<dbReference type="PANTHER" id="PTHR30024:SF47">
    <property type="entry name" value="TAURINE-BINDING PERIPLASMIC PROTEIN"/>
    <property type="match status" value="1"/>
</dbReference>
<feature type="chain" id="PRO_5045488768" evidence="4">
    <location>
        <begin position="28"/>
        <end position="340"/>
    </location>
</feature>
<evidence type="ECO:0000313" key="7">
    <source>
        <dbReference type="Proteomes" id="UP001252243"/>
    </source>
</evidence>
<comment type="similarity">
    <text evidence="2">Belongs to the bacterial solute-binding protein SsuA/TauA family.</text>
</comment>
<name>A0ABU1UFZ7_9MICC</name>
<evidence type="ECO:0000256" key="2">
    <source>
        <dbReference type="ARBA" id="ARBA00010742"/>
    </source>
</evidence>
<dbReference type="RefSeq" id="WP_310059985.1">
    <property type="nucleotide sequence ID" value="NZ_JAVDVQ010000018.1"/>
</dbReference>
<feature type="domain" description="SsuA/THI5-like" evidence="5">
    <location>
        <begin position="60"/>
        <end position="268"/>
    </location>
</feature>
<dbReference type="PANTHER" id="PTHR30024">
    <property type="entry name" value="ALIPHATIC SULFONATES-BINDING PROTEIN-RELATED"/>
    <property type="match status" value="1"/>
</dbReference>
<evidence type="ECO:0000256" key="1">
    <source>
        <dbReference type="ARBA" id="ARBA00004418"/>
    </source>
</evidence>
<reference evidence="6 7" key="1">
    <citation type="submission" date="2023-07" db="EMBL/GenBank/DDBJ databases">
        <title>Sorghum-associated microbial communities from plants grown in Nebraska, USA.</title>
        <authorList>
            <person name="Schachtman D."/>
        </authorList>
    </citation>
    <scope>NUCLEOTIDE SEQUENCE [LARGE SCALE GENOMIC DNA]</scope>
    <source>
        <strain evidence="6 7">BE167</strain>
    </source>
</reference>
<keyword evidence="3 4" id="KW-0732">Signal</keyword>
<evidence type="ECO:0000313" key="6">
    <source>
        <dbReference type="EMBL" id="MDR7084107.1"/>
    </source>
</evidence>
<dbReference type="CDD" id="cd01008">
    <property type="entry name" value="PBP2_NrtA_SsuA_CpmA_like"/>
    <property type="match status" value="1"/>
</dbReference>